<dbReference type="SMART" id="SM00034">
    <property type="entry name" value="CLECT"/>
    <property type="match status" value="1"/>
</dbReference>
<evidence type="ECO:0000313" key="4">
    <source>
        <dbReference type="RefSeq" id="XP_019627871.1"/>
    </source>
</evidence>
<dbReference type="PANTHER" id="PTHR22801">
    <property type="entry name" value="LITHOSTATHINE"/>
    <property type="match status" value="1"/>
</dbReference>
<dbReference type="RefSeq" id="XP_019627871.1">
    <property type="nucleotide sequence ID" value="XM_019772312.1"/>
</dbReference>
<feature type="region of interest" description="Disordered" evidence="1">
    <location>
        <begin position="1"/>
        <end position="88"/>
    </location>
</feature>
<name>A0A6P4ZE05_BRABE</name>
<evidence type="ECO:0000256" key="1">
    <source>
        <dbReference type="SAM" id="MobiDB-lite"/>
    </source>
</evidence>
<feature type="domain" description="C-type lectin" evidence="2">
    <location>
        <begin position="116"/>
        <end position="251"/>
    </location>
</feature>
<dbReference type="InterPro" id="IPR050801">
    <property type="entry name" value="Ca-Dep_Lectins_ImmuneDev"/>
</dbReference>
<protein>
    <submittedName>
        <fullName evidence="4">C-type lectin domain family 4 member M-like</fullName>
    </submittedName>
</protein>
<dbReference type="InterPro" id="IPR016186">
    <property type="entry name" value="C-type_lectin-like/link_sf"/>
</dbReference>
<dbReference type="SUPFAM" id="SSF56436">
    <property type="entry name" value="C-type lectin-like"/>
    <property type="match status" value="1"/>
</dbReference>
<feature type="compositionally biased region" description="Basic and acidic residues" evidence="1">
    <location>
        <begin position="38"/>
        <end position="88"/>
    </location>
</feature>
<dbReference type="CDD" id="cd00037">
    <property type="entry name" value="CLECT"/>
    <property type="match status" value="1"/>
</dbReference>
<sequence>MSSTEEEPSQEPGGRSTGVGHKMAAHQNVNEDYTYGYREAEEVSKAYKEESSSHKKSDGDVYGYKKPEDVSKGFEEKPSSRDYEKPEDVYGYKEPEEVRFSYKPKVPRCKKGYRLLAGTCIKLVSTGWYGLGRSHDGAKKACRKEGATLAMPKTEELDVALRDLVKTEGPNKGHWIGMEEKEGTWYWVDGSLVGQNGYKGWNPGQPSNPRWPPTCGQYWEKSKSPDWLFSQSGHPMWDDDACFSLKSFICQRPPA</sequence>
<keyword evidence="3" id="KW-1185">Reference proteome</keyword>
<dbReference type="GeneID" id="109472530"/>
<dbReference type="KEGG" id="bbel:109472530"/>
<gene>
    <name evidence="4" type="primary">LOC109472530</name>
</gene>
<dbReference type="PANTHER" id="PTHR22801:SF63">
    <property type="entry name" value="C-TYPE LECTIN DOMAIN-CONTAINING PROTEIN"/>
    <property type="match status" value="1"/>
</dbReference>
<evidence type="ECO:0000313" key="3">
    <source>
        <dbReference type="Proteomes" id="UP000515135"/>
    </source>
</evidence>
<dbReference type="OrthoDB" id="10255512at2759"/>
<evidence type="ECO:0000259" key="2">
    <source>
        <dbReference type="PROSITE" id="PS50041"/>
    </source>
</evidence>
<dbReference type="PROSITE" id="PS50041">
    <property type="entry name" value="C_TYPE_LECTIN_2"/>
    <property type="match status" value="1"/>
</dbReference>
<reference evidence="4" key="1">
    <citation type="submission" date="2025-08" db="UniProtKB">
        <authorList>
            <consortium name="RefSeq"/>
        </authorList>
    </citation>
    <scope>IDENTIFICATION</scope>
    <source>
        <tissue evidence="4">Gonad</tissue>
    </source>
</reference>
<dbReference type="InterPro" id="IPR001304">
    <property type="entry name" value="C-type_lectin-like"/>
</dbReference>
<accession>A0A6P4ZE05</accession>
<dbReference type="Proteomes" id="UP000515135">
    <property type="component" value="Unplaced"/>
</dbReference>
<dbReference type="InterPro" id="IPR016187">
    <property type="entry name" value="CTDL_fold"/>
</dbReference>
<organism evidence="3 4">
    <name type="scientific">Branchiostoma belcheri</name>
    <name type="common">Amphioxus</name>
    <dbReference type="NCBI Taxonomy" id="7741"/>
    <lineage>
        <taxon>Eukaryota</taxon>
        <taxon>Metazoa</taxon>
        <taxon>Chordata</taxon>
        <taxon>Cephalochordata</taxon>
        <taxon>Leptocardii</taxon>
        <taxon>Amphioxiformes</taxon>
        <taxon>Branchiostomatidae</taxon>
        <taxon>Branchiostoma</taxon>
    </lineage>
</organism>
<dbReference type="Pfam" id="PF00059">
    <property type="entry name" value="Lectin_C"/>
    <property type="match status" value="1"/>
</dbReference>
<dbReference type="AlphaFoldDB" id="A0A6P4ZE05"/>
<proteinExistence type="predicted"/>
<dbReference type="Gene3D" id="3.10.100.10">
    <property type="entry name" value="Mannose-Binding Protein A, subunit A"/>
    <property type="match status" value="1"/>
</dbReference>